<dbReference type="OMA" id="IWWQVYP"/>
<name>L1JWP2_GUITC</name>
<evidence type="ECO:0000259" key="4">
    <source>
        <dbReference type="SMART" id="SM00642"/>
    </source>
</evidence>
<dbReference type="InterPro" id="IPR017853">
    <property type="entry name" value="GH"/>
</dbReference>
<keyword evidence="1" id="KW-0378">Hydrolase</keyword>
<dbReference type="eggNOG" id="KOG0471">
    <property type="taxonomic scope" value="Eukaryota"/>
</dbReference>
<dbReference type="GO" id="GO:0016798">
    <property type="term" value="F:hydrolase activity, acting on glycosyl bonds"/>
    <property type="evidence" value="ECO:0007669"/>
    <property type="project" value="UniProtKB-KW"/>
</dbReference>
<sequence length="581" mass="65407">MLLLCASLLSLASCSASLSLPSFKPMKLRKDPEELHIKAGNMVFKSTRVDVQRLRGGGAAQGALPKYPSNRALKQDEYAPPFGTLLRSRSGAFFSPTPTPEWFENGIVYQIYPLGSPGEDGKGGGFFGEVPAENDLTSPPKKRLLELRQWYDHLETLGVTAIYFSPIFESETHGYDTVDYYQIDRRVGDIETFRTIVKELQKRGIKVILDGVFNHTGRKFFAFKDLLKHGADWMKSPYKEWYFISEGNSTYGDPFSYRSWEGHEELPELNVENSEVRDYLFEVGKFWLGEVGIDGWRLDVAHELPPSFWRDFRSACTEANPEHVLLGEVIHGDYNTWVGPAKGLLHSGTNYQLSKALWSSLKDHNFWEIDSAFSRDRMLYREMSLVNFLSNHDVARVATQLENEPQLLPLAYFLLMTVRGIPCIYYGDECGVKGRKEDGDAALRMAMVKPDDEWPAGGRELFNGIAHLVQFRNKHEALKTGSLQTLFHSNNELLFARISDTTGEVLLVAVNSSPEHVHPEVSLGVLSKPPGTPIKCLWGDGADAGAINEEYKARIHIPPYTGRVFTLTPEPMPAETQTTET</sequence>
<keyword evidence="3" id="KW-0732">Signal</keyword>
<gene>
    <name evidence="5" type="ORF">GUITHDRAFT_161282</name>
</gene>
<dbReference type="OrthoDB" id="529758at2759"/>
<dbReference type="AlphaFoldDB" id="L1JWP2"/>
<proteinExistence type="predicted"/>
<evidence type="ECO:0000313" key="6">
    <source>
        <dbReference type="EnsemblProtists" id="EKX52762"/>
    </source>
</evidence>
<dbReference type="PANTHER" id="PTHR10357:SF210">
    <property type="entry name" value="MALTODEXTRIN GLUCOSIDASE"/>
    <property type="match status" value="1"/>
</dbReference>
<dbReference type="Gene3D" id="3.20.20.80">
    <property type="entry name" value="Glycosidases"/>
    <property type="match status" value="1"/>
</dbReference>
<dbReference type="GeneID" id="17309145"/>
<evidence type="ECO:0000313" key="7">
    <source>
        <dbReference type="Proteomes" id="UP000011087"/>
    </source>
</evidence>
<reference evidence="7" key="2">
    <citation type="submission" date="2012-11" db="EMBL/GenBank/DDBJ databases">
        <authorList>
            <person name="Kuo A."/>
            <person name="Curtis B.A."/>
            <person name="Tanifuji G."/>
            <person name="Burki F."/>
            <person name="Gruber A."/>
            <person name="Irimia M."/>
            <person name="Maruyama S."/>
            <person name="Arias M.C."/>
            <person name="Ball S.G."/>
            <person name="Gile G.H."/>
            <person name="Hirakawa Y."/>
            <person name="Hopkins J.F."/>
            <person name="Rensing S.A."/>
            <person name="Schmutz J."/>
            <person name="Symeonidi A."/>
            <person name="Elias M."/>
            <person name="Eveleigh R.J."/>
            <person name="Herman E.K."/>
            <person name="Klute M.J."/>
            <person name="Nakayama T."/>
            <person name="Obornik M."/>
            <person name="Reyes-Prieto A."/>
            <person name="Armbrust E.V."/>
            <person name="Aves S.J."/>
            <person name="Beiko R.G."/>
            <person name="Coutinho P."/>
            <person name="Dacks J.B."/>
            <person name="Durnford D.G."/>
            <person name="Fast N.M."/>
            <person name="Green B.R."/>
            <person name="Grisdale C."/>
            <person name="Hempe F."/>
            <person name="Henrissat B."/>
            <person name="Hoppner M.P."/>
            <person name="Ishida K.-I."/>
            <person name="Kim E."/>
            <person name="Koreny L."/>
            <person name="Kroth P.G."/>
            <person name="Liu Y."/>
            <person name="Malik S.-B."/>
            <person name="Maier U.G."/>
            <person name="McRose D."/>
            <person name="Mock T."/>
            <person name="Neilson J.A."/>
            <person name="Onodera N.T."/>
            <person name="Poole A.M."/>
            <person name="Pritham E.J."/>
            <person name="Richards T.A."/>
            <person name="Rocap G."/>
            <person name="Roy S.W."/>
            <person name="Sarai C."/>
            <person name="Schaack S."/>
            <person name="Shirato S."/>
            <person name="Slamovits C.H."/>
            <person name="Spencer D.F."/>
            <person name="Suzuki S."/>
            <person name="Worden A.Z."/>
            <person name="Zauner S."/>
            <person name="Barry K."/>
            <person name="Bell C."/>
            <person name="Bharti A.K."/>
            <person name="Crow J.A."/>
            <person name="Grimwood J."/>
            <person name="Kramer R."/>
            <person name="Lindquist E."/>
            <person name="Lucas S."/>
            <person name="Salamov A."/>
            <person name="McFadden G.I."/>
            <person name="Lane C.E."/>
            <person name="Keeling P.J."/>
            <person name="Gray M.W."/>
            <person name="Grigoriev I.V."/>
            <person name="Archibald J.M."/>
        </authorList>
    </citation>
    <scope>NUCLEOTIDE SEQUENCE</scope>
    <source>
        <strain evidence="7">CCMP2712</strain>
    </source>
</reference>
<feature type="signal peptide" evidence="3">
    <location>
        <begin position="1"/>
        <end position="16"/>
    </location>
</feature>
<dbReference type="Gene3D" id="2.60.40.1180">
    <property type="entry name" value="Golgi alpha-mannosidase II"/>
    <property type="match status" value="1"/>
</dbReference>
<evidence type="ECO:0000256" key="3">
    <source>
        <dbReference type="SAM" id="SignalP"/>
    </source>
</evidence>
<dbReference type="PANTHER" id="PTHR10357">
    <property type="entry name" value="ALPHA-AMYLASE FAMILY MEMBER"/>
    <property type="match status" value="1"/>
</dbReference>
<reference evidence="5 7" key="1">
    <citation type="journal article" date="2012" name="Nature">
        <title>Algal genomes reveal evolutionary mosaicism and the fate of nucleomorphs.</title>
        <authorList>
            <consortium name="DOE Joint Genome Institute"/>
            <person name="Curtis B.A."/>
            <person name="Tanifuji G."/>
            <person name="Burki F."/>
            <person name="Gruber A."/>
            <person name="Irimia M."/>
            <person name="Maruyama S."/>
            <person name="Arias M.C."/>
            <person name="Ball S.G."/>
            <person name="Gile G.H."/>
            <person name="Hirakawa Y."/>
            <person name="Hopkins J.F."/>
            <person name="Kuo A."/>
            <person name="Rensing S.A."/>
            <person name="Schmutz J."/>
            <person name="Symeonidi A."/>
            <person name="Elias M."/>
            <person name="Eveleigh R.J."/>
            <person name="Herman E.K."/>
            <person name="Klute M.J."/>
            <person name="Nakayama T."/>
            <person name="Obornik M."/>
            <person name="Reyes-Prieto A."/>
            <person name="Armbrust E.V."/>
            <person name="Aves S.J."/>
            <person name="Beiko R.G."/>
            <person name="Coutinho P."/>
            <person name="Dacks J.B."/>
            <person name="Durnford D.G."/>
            <person name="Fast N.M."/>
            <person name="Green B.R."/>
            <person name="Grisdale C.J."/>
            <person name="Hempel F."/>
            <person name="Henrissat B."/>
            <person name="Hoppner M.P."/>
            <person name="Ishida K."/>
            <person name="Kim E."/>
            <person name="Koreny L."/>
            <person name="Kroth P.G."/>
            <person name="Liu Y."/>
            <person name="Malik S.B."/>
            <person name="Maier U.G."/>
            <person name="McRose D."/>
            <person name="Mock T."/>
            <person name="Neilson J.A."/>
            <person name="Onodera N.T."/>
            <person name="Poole A.M."/>
            <person name="Pritham E.J."/>
            <person name="Richards T.A."/>
            <person name="Rocap G."/>
            <person name="Roy S.W."/>
            <person name="Sarai C."/>
            <person name="Schaack S."/>
            <person name="Shirato S."/>
            <person name="Slamovits C.H."/>
            <person name="Spencer D.F."/>
            <person name="Suzuki S."/>
            <person name="Worden A.Z."/>
            <person name="Zauner S."/>
            <person name="Barry K."/>
            <person name="Bell C."/>
            <person name="Bharti A.K."/>
            <person name="Crow J.A."/>
            <person name="Grimwood J."/>
            <person name="Kramer R."/>
            <person name="Lindquist E."/>
            <person name="Lucas S."/>
            <person name="Salamov A."/>
            <person name="McFadden G.I."/>
            <person name="Lane C.E."/>
            <person name="Keeling P.J."/>
            <person name="Gray M.W."/>
            <person name="Grigoriev I.V."/>
            <person name="Archibald J.M."/>
        </authorList>
    </citation>
    <scope>NUCLEOTIDE SEQUENCE</scope>
    <source>
        <strain evidence="5 7">CCMP2712</strain>
    </source>
</reference>
<organism evidence="5">
    <name type="scientific">Guillardia theta (strain CCMP2712)</name>
    <name type="common">Cryptophyte</name>
    <dbReference type="NCBI Taxonomy" id="905079"/>
    <lineage>
        <taxon>Eukaryota</taxon>
        <taxon>Cryptophyceae</taxon>
        <taxon>Pyrenomonadales</taxon>
        <taxon>Geminigeraceae</taxon>
        <taxon>Guillardia</taxon>
    </lineage>
</organism>
<dbReference type="EnsemblProtists" id="EKX52762">
    <property type="protein sequence ID" value="EKX52762"/>
    <property type="gene ID" value="GUITHDRAFT_161282"/>
</dbReference>
<dbReference type="EMBL" id="JH992972">
    <property type="protein sequence ID" value="EKX52762.1"/>
    <property type="molecule type" value="Genomic_DNA"/>
</dbReference>
<accession>L1JWP2</accession>
<keyword evidence="2" id="KW-0326">Glycosidase</keyword>
<dbReference type="InterPro" id="IPR045857">
    <property type="entry name" value="O16G_dom_2"/>
</dbReference>
<dbReference type="SUPFAM" id="SSF51445">
    <property type="entry name" value="(Trans)glycosidases"/>
    <property type="match status" value="1"/>
</dbReference>
<feature type="domain" description="Glycosyl hydrolase family 13 catalytic" evidence="4">
    <location>
        <begin position="97"/>
        <end position="472"/>
    </location>
</feature>
<dbReference type="PaxDb" id="55529-EKX52762"/>
<dbReference type="Gene3D" id="3.90.400.10">
    <property type="entry name" value="Oligo-1,6-glucosidase, Domain 2"/>
    <property type="match status" value="1"/>
</dbReference>
<dbReference type="InterPro" id="IPR006047">
    <property type="entry name" value="GH13_cat_dom"/>
</dbReference>
<dbReference type="GO" id="GO:0005975">
    <property type="term" value="P:carbohydrate metabolic process"/>
    <property type="evidence" value="ECO:0007669"/>
    <property type="project" value="InterPro"/>
</dbReference>
<dbReference type="InterPro" id="IPR013780">
    <property type="entry name" value="Glyco_hydro_b"/>
</dbReference>
<reference evidence="6" key="3">
    <citation type="submission" date="2016-03" db="UniProtKB">
        <authorList>
            <consortium name="EnsemblProtists"/>
        </authorList>
    </citation>
    <scope>IDENTIFICATION</scope>
</reference>
<evidence type="ECO:0000313" key="5">
    <source>
        <dbReference type="EMBL" id="EKX52762.1"/>
    </source>
</evidence>
<evidence type="ECO:0000256" key="2">
    <source>
        <dbReference type="ARBA" id="ARBA00023295"/>
    </source>
</evidence>
<dbReference type="STRING" id="905079.L1JWP2"/>
<dbReference type="HOGENOM" id="CLU_006462_6_5_1"/>
<keyword evidence="7" id="KW-1185">Reference proteome</keyword>
<feature type="chain" id="PRO_5008772018" description="Glycosyl hydrolase family 13 catalytic domain-containing protein" evidence="3">
    <location>
        <begin position="17"/>
        <end position="581"/>
    </location>
</feature>
<dbReference type="RefSeq" id="XP_005839742.1">
    <property type="nucleotide sequence ID" value="XM_005839685.1"/>
</dbReference>
<dbReference type="SMART" id="SM00642">
    <property type="entry name" value="Aamy"/>
    <property type="match status" value="1"/>
</dbReference>
<dbReference type="KEGG" id="gtt:GUITHDRAFT_161282"/>
<dbReference type="Proteomes" id="UP000011087">
    <property type="component" value="Unassembled WGS sequence"/>
</dbReference>
<evidence type="ECO:0000256" key="1">
    <source>
        <dbReference type="ARBA" id="ARBA00022801"/>
    </source>
</evidence>
<protein>
    <recommendedName>
        <fullName evidence="4">Glycosyl hydrolase family 13 catalytic domain-containing protein</fullName>
    </recommendedName>
</protein>
<dbReference type="Pfam" id="PF00128">
    <property type="entry name" value="Alpha-amylase"/>
    <property type="match status" value="1"/>
</dbReference>